<dbReference type="Proteomes" id="UP000297613">
    <property type="component" value="Unassembled WGS sequence"/>
</dbReference>
<name>A0A6N4R0F9_9LEPT</name>
<dbReference type="InterPro" id="IPR026349">
    <property type="entry name" value="CHP04255"/>
</dbReference>
<reference evidence="1 2" key="1">
    <citation type="journal article" date="2019" name="PLoS Negl. Trop. Dis.">
        <title>Revisiting the worldwide diversity of Leptospira species in the environment.</title>
        <authorList>
            <person name="Vincent A.T."/>
            <person name="Schiettekatte O."/>
            <person name="Bourhy P."/>
            <person name="Veyrier F.J."/>
            <person name="Picardeau M."/>
        </authorList>
    </citation>
    <scope>NUCLEOTIDE SEQUENCE [LARGE SCALE GENOMIC DNA]</scope>
    <source>
        <strain evidence="1 2">201702445</strain>
    </source>
</reference>
<gene>
    <name evidence="1" type="ORF">EHQ83_03635</name>
</gene>
<organism evidence="1 2">
    <name type="scientific">Leptospira yasudae</name>
    <dbReference type="NCBI Taxonomy" id="2202201"/>
    <lineage>
        <taxon>Bacteria</taxon>
        <taxon>Pseudomonadati</taxon>
        <taxon>Spirochaetota</taxon>
        <taxon>Spirochaetia</taxon>
        <taxon>Leptospirales</taxon>
        <taxon>Leptospiraceae</taxon>
        <taxon>Leptospira</taxon>
    </lineage>
</organism>
<dbReference type="EMBL" id="RQGM01000012">
    <property type="protein sequence ID" value="TGL88055.1"/>
    <property type="molecule type" value="Genomic_DNA"/>
</dbReference>
<accession>A0A6N4R0F9</accession>
<evidence type="ECO:0000313" key="1">
    <source>
        <dbReference type="EMBL" id="TGL88055.1"/>
    </source>
</evidence>
<proteinExistence type="predicted"/>
<dbReference type="AlphaFoldDB" id="A0A6N4R0F9"/>
<dbReference type="NCBIfam" id="TIGR04255">
    <property type="entry name" value="sporadTIGR04255"/>
    <property type="match status" value="1"/>
</dbReference>
<sequence length="264" mass="31223">MRKCLKFILKRIKMDSKEPICYKKNYIKEVLGRIDFATPLTEFEKALPADFLKIIKNEFPISENTQGTIQNIHIDKGIVKDNLERYTEWTFHGKDRQKSIKVSSKYIVVSLKKYYNYEDFLKDIINPVNSLMKDLGNISIIRTGIRFVNIFDDLIKSYDDLQKYFNNFAVETFKNIYQPDACSRNILISEFLVQDIKLRVQSGIYNSNYPAPISNKEYLIDIDAYYDFPHVISDFKEYFDKLHNQIQSIFEHSISNELRSKLNE</sequence>
<evidence type="ECO:0000313" key="2">
    <source>
        <dbReference type="Proteomes" id="UP000297613"/>
    </source>
</evidence>
<protein>
    <submittedName>
        <fullName evidence="1">TIGR04255 family protein</fullName>
    </submittedName>
</protein>
<comment type="caution">
    <text evidence="1">The sequence shown here is derived from an EMBL/GenBank/DDBJ whole genome shotgun (WGS) entry which is preliminary data.</text>
</comment>